<proteinExistence type="predicted"/>
<accession>A0ABS9BPB7</accession>
<dbReference type="Gene3D" id="1.25.10.10">
    <property type="entry name" value="Leucine-rich Repeat Variant"/>
    <property type="match status" value="1"/>
</dbReference>
<protein>
    <recommendedName>
        <fullName evidence="3">HEAT repeat protein</fullName>
    </recommendedName>
</protein>
<dbReference type="RefSeq" id="WP_234868758.1">
    <property type="nucleotide sequence ID" value="NZ_JAKEVY010000011.1"/>
</dbReference>
<dbReference type="Proteomes" id="UP001200145">
    <property type="component" value="Unassembled WGS sequence"/>
</dbReference>
<sequence>MEYTDIYSCIQILHEKPKWFFQKENIADKLKCFDTIQKVGTPSTIYSLIPFLRNENLLIQNKAAETILFLFRKLKSLNEYAGTLKHLPIEKSDLDFYRTDFDEETYLQLLGIASFNSNGYVREKAVKELARLKNADGLLFILLRLGDWVTAVRKAATEGTLSFLESSYIDDLLKQLPTIDWLLKVGRVDLSEIHDRIIQFILSQNFSDEFYKKIKRLDDKTRFQFYKTFLSRKIPREEQINKISADKNILVRLELIKHLTAFDSEMQKRIIGKFLYDQSARVRQEALYASKSFSPFFNNEITELLSDEAFSVREICRHLLKDKEIDFASLYRQRIANRLFLSGSLLGLSDTGNSDDLPIFEQYISAEKSKLIVASLAAINKFNTDKAKQYSIQLVVHPIKKVRDKAVDILSKNADTETFKMIRVIYVTANYDIKMTILKLYNKIGGWNIVGDLLLSLADENATIQNLGWQLLDKWKTKATRLFTTPPAIEIERANKIYSSLDRNNLNMTNSRTNLLRDLQFFLR</sequence>
<reference evidence="1 2" key="1">
    <citation type="submission" date="2022-01" db="EMBL/GenBank/DDBJ databases">
        <title>Flavihumibacter sp. nov., isolated from sediment of a river.</title>
        <authorList>
            <person name="Liu H."/>
        </authorList>
    </citation>
    <scope>NUCLEOTIDE SEQUENCE [LARGE SCALE GENOMIC DNA]</scope>
    <source>
        <strain evidence="1 2">RY-1</strain>
    </source>
</reference>
<dbReference type="InterPro" id="IPR016024">
    <property type="entry name" value="ARM-type_fold"/>
</dbReference>
<dbReference type="SUPFAM" id="SSF48371">
    <property type="entry name" value="ARM repeat"/>
    <property type="match status" value="1"/>
</dbReference>
<dbReference type="InterPro" id="IPR011989">
    <property type="entry name" value="ARM-like"/>
</dbReference>
<comment type="caution">
    <text evidence="1">The sequence shown here is derived from an EMBL/GenBank/DDBJ whole genome shotgun (WGS) entry which is preliminary data.</text>
</comment>
<evidence type="ECO:0000313" key="2">
    <source>
        <dbReference type="Proteomes" id="UP001200145"/>
    </source>
</evidence>
<organism evidence="1 2">
    <name type="scientific">Flavihumibacter fluminis</name>
    <dbReference type="NCBI Taxonomy" id="2909236"/>
    <lineage>
        <taxon>Bacteria</taxon>
        <taxon>Pseudomonadati</taxon>
        <taxon>Bacteroidota</taxon>
        <taxon>Chitinophagia</taxon>
        <taxon>Chitinophagales</taxon>
        <taxon>Chitinophagaceae</taxon>
        <taxon>Flavihumibacter</taxon>
    </lineage>
</organism>
<evidence type="ECO:0000313" key="1">
    <source>
        <dbReference type="EMBL" id="MCF1717064.1"/>
    </source>
</evidence>
<name>A0ABS9BPB7_9BACT</name>
<keyword evidence="2" id="KW-1185">Reference proteome</keyword>
<gene>
    <name evidence="1" type="ORF">L0U88_20650</name>
</gene>
<evidence type="ECO:0008006" key="3">
    <source>
        <dbReference type="Google" id="ProtNLM"/>
    </source>
</evidence>
<dbReference type="EMBL" id="JAKEVY010000011">
    <property type="protein sequence ID" value="MCF1717064.1"/>
    <property type="molecule type" value="Genomic_DNA"/>
</dbReference>